<sequence>MDSYEYREFRQILREQMREELKLTYEKRLNEYRLFLEQFKNLEIRYGTEEYNCLLDEMKNRRLCSESDSLRIGLLVNEIKFKYHRGKIIIH</sequence>
<organism evidence="1 2">
    <name type="scientific">Clostridium beijerinckii</name>
    <name type="common">Clostridium MP</name>
    <dbReference type="NCBI Taxonomy" id="1520"/>
    <lineage>
        <taxon>Bacteria</taxon>
        <taxon>Bacillati</taxon>
        <taxon>Bacillota</taxon>
        <taxon>Clostridia</taxon>
        <taxon>Eubacteriales</taxon>
        <taxon>Clostridiaceae</taxon>
        <taxon>Clostridium</taxon>
    </lineage>
</organism>
<comment type="caution">
    <text evidence="1">The sequence shown here is derived from an EMBL/GenBank/DDBJ whole genome shotgun (WGS) entry which is preliminary data.</text>
</comment>
<evidence type="ECO:0000313" key="2">
    <source>
        <dbReference type="Proteomes" id="UP001194098"/>
    </source>
</evidence>
<gene>
    <name evidence="1" type="ORF">HGI39_25005</name>
</gene>
<proteinExistence type="predicted"/>
<dbReference type="RefSeq" id="WP_171781463.1">
    <property type="nucleotide sequence ID" value="NZ_JABAGV010000135.1"/>
</dbReference>
<reference evidence="1" key="2">
    <citation type="journal article" date="2022" name="Nat. Biotechnol.">
        <title>Carbon-negative production of acetone and isopropanol by gas fermentation at industrial pilot scale.</title>
        <authorList>
            <person name="Liew F.E."/>
            <person name="Nogle R."/>
            <person name="Abdalla T."/>
            <person name="Rasor B.J."/>
            <person name="Canter C."/>
            <person name="Jensen R.O."/>
            <person name="Wang L."/>
            <person name="Strutz J."/>
            <person name="Chirania P."/>
            <person name="De Tissera S."/>
            <person name="Mueller A.P."/>
            <person name="Ruan Z."/>
            <person name="Gao A."/>
            <person name="Tran L."/>
            <person name="Engle N.L."/>
            <person name="Bromley J.C."/>
            <person name="Daniell J."/>
            <person name="Conrado R."/>
            <person name="Tschaplinski T.J."/>
            <person name="Giannone R.J."/>
            <person name="Hettich R.L."/>
            <person name="Karim A.S."/>
            <person name="Simpson S.D."/>
            <person name="Brown S.D."/>
            <person name="Leang C."/>
            <person name="Jewett M.C."/>
            <person name="Kopke M."/>
        </authorList>
    </citation>
    <scope>NUCLEOTIDE SEQUENCE</scope>
    <source>
        <strain evidence="1">DJ015</strain>
    </source>
</reference>
<dbReference type="AlphaFoldDB" id="A0AAW3WGB6"/>
<reference evidence="1" key="1">
    <citation type="submission" date="2020-04" db="EMBL/GenBank/DDBJ databases">
        <authorList>
            <person name="Brown S."/>
        </authorList>
    </citation>
    <scope>NUCLEOTIDE SEQUENCE</scope>
    <source>
        <strain evidence="1">DJ015</strain>
    </source>
</reference>
<evidence type="ECO:0000313" key="1">
    <source>
        <dbReference type="EMBL" id="MBC2477882.1"/>
    </source>
</evidence>
<dbReference type="Proteomes" id="UP001194098">
    <property type="component" value="Unassembled WGS sequence"/>
</dbReference>
<accession>A0AAW3WGB6</accession>
<name>A0AAW3WGB6_CLOBE</name>
<protein>
    <submittedName>
        <fullName evidence="1">Uncharacterized protein</fullName>
    </submittedName>
</protein>
<dbReference type="EMBL" id="JABAGV010000135">
    <property type="protein sequence ID" value="MBC2477882.1"/>
    <property type="molecule type" value="Genomic_DNA"/>
</dbReference>